<evidence type="ECO:0000313" key="2">
    <source>
        <dbReference type="Proteomes" id="UP000004291"/>
    </source>
</evidence>
<dbReference type="EMBL" id="ABIA03000002">
    <property type="protein sequence ID" value="EDQ34538.1"/>
    <property type="molecule type" value="Genomic_DNA"/>
</dbReference>
<accession>A9CY46</accession>
<dbReference type="STRING" id="411684.HPDFL43_00035"/>
<keyword evidence="2" id="KW-1185">Reference proteome</keyword>
<dbReference type="Proteomes" id="UP000004291">
    <property type="component" value="Chromosome"/>
</dbReference>
<organism evidence="1 2">
    <name type="scientific">Hoeflea phototrophica (strain DSM 17068 / NCIMB 14078 / DFL-43)</name>
    <dbReference type="NCBI Taxonomy" id="411684"/>
    <lineage>
        <taxon>Bacteria</taxon>
        <taxon>Pseudomonadati</taxon>
        <taxon>Pseudomonadota</taxon>
        <taxon>Alphaproteobacteria</taxon>
        <taxon>Hyphomicrobiales</taxon>
        <taxon>Rhizobiaceae</taxon>
        <taxon>Hoeflea</taxon>
    </lineage>
</organism>
<gene>
    <name evidence="1" type="ORF">HPDFL43_00035</name>
</gene>
<sequence>MKEPTPEEIAEIEKYNAFLRDLGMRSKQKFVANAGEFQKFLPPYLLLSLDAKGQIEHGESLLDLDEYQRLTKAYYEHQLDKIFIQTRTPGDVDDPISLSWKVTGDLDFFAYANADDGHAEIEISIGTIHALQDLAWRAASSENFFNVRPYDHRQHAAISRFFCYEPEAPWVPRHRYFDYNPRENKTPDTLEYLEYARAHGIEPDNLALFYRKLPMSEDRLALAQAMVNIALTWMFCHEEAHLRLGHLSDNVTDDWRGEHCIAMEWQADRSACKRVLTIFLDQNAPLPFLHPDLANSHIWRLRLISSSIGMAISLLDREHMVRGASDEHPSAKLRLAQLCKETVRASEDYLHGLQHYDFEESLGVIAELARFGEPLGQTFHLIEGVLWDVFSIIEIFDFEAGVGNRTSEHILLNNDAGSHVLAFVFAWGLDGKLDFRSGRAMPRSQRDEEMLHQWIVSVSKFLDVPMPEFLEMWLYASVLFLESHQMIIDTNIVVDELSPISKSLAMKNNLIKYI</sequence>
<comment type="caution">
    <text evidence="1">The sequence shown here is derived from an EMBL/GenBank/DDBJ whole genome shotgun (WGS) entry which is preliminary data.</text>
</comment>
<proteinExistence type="predicted"/>
<reference evidence="1 2" key="1">
    <citation type="submission" date="2007-10" db="EMBL/GenBank/DDBJ databases">
        <authorList>
            <person name="Wagner-Dobler I."/>
            <person name="Ferriera S."/>
            <person name="Johnson J."/>
            <person name="Kravitz S."/>
            <person name="Beeson K."/>
            <person name="Sutton G."/>
            <person name="Rogers Y.-H."/>
            <person name="Friedman R."/>
            <person name="Frazier M."/>
            <person name="Venter J.C."/>
        </authorList>
    </citation>
    <scope>NUCLEOTIDE SEQUENCE [LARGE SCALE GENOMIC DNA]</scope>
    <source>
        <strain evidence="1 2">DFL-43</strain>
    </source>
</reference>
<name>A9CY46_HOEPD</name>
<protein>
    <submittedName>
        <fullName evidence="1">Uncharacterized protein</fullName>
    </submittedName>
</protein>
<dbReference type="HOGENOM" id="CLU_529739_0_0_5"/>
<reference evidence="1 2" key="2">
    <citation type="submission" date="2012-06" db="EMBL/GenBank/DDBJ databases">
        <authorList>
            <person name="Fiebig A."/>
        </authorList>
    </citation>
    <scope>NUCLEOTIDE SEQUENCE [LARGE SCALE GENOMIC DNA]</scope>
    <source>
        <strain evidence="1 2">DFL-43</strain>
    </source>
</reference>
<dbReference type="AlphaFoldDB" id="A9CY46"/>
<evidence type="ECO:0000313" key="1">
    <source>
        <dbReference type="EMBL" id="EDQ34538.1"/>
    </source>
</evidence>
<dbReference type="RefSeq" id="WP_007195799.1">
    <property type="nucleotide sequence ID" value="NZ_CM002917.1"/>
</dbReference>